<organism evidence="2 3">
    <name type="scientific">Clostridium amylolyticum</name>
    <dbReference type="NCBI Taxonomy" id="1121298"/>
    <lineage>
        <taxon>Bacteria</taxon>
        <taxon>Bacillati</taxon>
        <taxon>Bacillota</taxon>
        <taxon>Clostridia</taxon>
        <taxon>Eubacteriales</taxon>
        <taxon>Clostridiaceae</taxon>
        <taxon>Clostridium</taxon>
    </lineage>
</organism>
<dbReference type="InterPro" id="IPR010387">
    <property type="entry name" value="QueT"/>
</dbReference>
<gene>
    <name evidence="2" type="ORF">SAMN05444401_0588</name>
</gene>
<evidence type="ECO:0000256" key="1">
    <source>
        <dbReference type="SAM" id="Phobius"/>
    </source>
</evidence>
<feature type="transmembrane region" description="Helical" evidence="1">
    <location>
        <begin position="44"/>
        <end position="66"/>
    </location>
</feature>
<proteinExistence type="predicted"/>
<evidence type="ECO:0000313" key="2">
    <source>
        <dbReference type="EMBL" id="SHI42163.1"/>
    </source>
</evidence>
<dbReference type="EMBL" id="FQZO01000001">
    <property type="protein sequence ID" value="SHI42163.1"/>
    <property type="molecule type" value="Genomic_DNA"/>
</dbReference>
<keyword evidence="3" id="KW-1185">Reference proteome</keyword>
<feature type="transmembrane region" description="Helical" evidence="1">
    <location>
        <begin position="12"/>
        <end position="32"/>
    </location>
</feature>
<keyword evidence="1" id="KW-0472">Membrane</keyword>
<dbReference type="PANTHER" id="PTHR40044">
    <property type="entry name" value="INTEGRAL MEMBRANE PROTEIN-RELATED"/>
    <property type="match status" value="1"/>
</dbReference>
<sequence length="162" mass="17781">MKNRSVDFVAKTAVVAALYAALTYAFSFMAYGPVQFRVSEILTFLAFLDPAFIPGLVLGCIVANIISTVGPIDMIVGSAATLLAVYLMSKTKNLFIASLWPAIINGIFIGAMLYYVANLPFLYSVLWVALGEFVVVTLVGYPIFRYLIKKESHVLEVIKVKK</sequence>
<dbReference type="Pfam" id="PF06177">
    <property type="entry name" value="QueT"/>
    <property type="match status" value="1"/>
</dbReference>
<keyword evidence="1" id="KW-1133">Transmembrane helix</keyword>
<reference evidence="2 3" key="1">
    <citation type="submission" date="2016-11" db="EMBL/GenBank/DDBJ databases">
        <authorList>
            <person name="Jaros S."/>
            <person name="Januszkiewicz K."/>
            <person name="Wedrychowicz H."/>
        </authorList>
    </citation>
    <scope>NUCLEOTIDE SEQUENCE [LARGE SCALE GENOMIC DNA]</scope>
    <source>
        <strain evidence="2 3">DSM 21864</strain>
    </source>
</reference>
<dbReference type="PIRSF" id="PIRSF031501">
    <property type="entry name" value="QueT"/>
    <property type="match status" value="1"/>
</dbReference>
<feature type="transmembrane region" description="Helical" evidence="1">
    <location>
        <begin position="95"/>
        <end position="115"/>
    </location>
</feature>
<accession>A0A1M6B111</accession>
<protein>
    <submittedName>
        <fullName evidence="2">Uncharacterized membrane protein</fullName>
    </submittedName>
</protein>
<name>A0A1M6B111_9CLOT</name>
<dbReference type="STRING" id="1121298.SAMN05444401_0588"/>
<dbReference type="AlphaFoldDB" id="A0A1M6B111"/>
<dbReference type="PANTHER" id="PTHR40044:SF1">
    <property type="entry name" value="INTEGRAL MEMBRANE PROTEIN"/>
    <property type="match status" value="1"/>
</dbReference>
<dbReference type="Proteomes" id="UP000184080">
    <property type="component" value="Unassembled WGS sequence"/>
</dbReference>
<evidence type="ECO:0000313" key="3">
    <source>
        <dbReference type="Proteomes" id="UP000184080"/>
    </source>
</evidence>
<dbReference type="OrthoDB" id="9786793at2"/>
<dbReference type="RefSeq" id="WP_073003705.1">
    <property type="nucleotide sequence ID" value="NZ_FQZO01000001.1"/>
</dbReference>
<feature type="transmembrane region" description="Helical" evidence="1">
    <location>
        <begin position="121"/>
        <end position="144"/>
    </location>
</feature>
<keyword evidence="1" id="KW-0812">Transmembrane</keyword>